<comment type="caution">
    <text evidence="1">The sequence shown here is derived from an EMBL/GenBank/DDBJ whole genome shotgun (WGS) entry which is preliminary data.</text>
</comment>
<dbReference type="Proteomes" id="UP000324222">
    <property type="component" value="Unassembled WGS sequence"/>
</dbReference>
<dbReference type="EMBL" id="VSRR010001190">
    <property type="protein sequence ID" value="MPC23307.1"/>
    <property type="molecule type" value="Genomic_DNA"/>
</dbReference>
<protein>
    <submittedName>
        <fullName evidence="1">Uncharacterized protein</fullName>
    </submittedName>
</protein>
<proteinExistence type="predicted"/>
<sequence length="113" mass="12571">MARCGRLECRSVASRLTPTTYGGDEAATMRINDNERRAAAAGKRWVTDRRGEKREVVDSRRCGDGVRCRPAMPGGLAPLTRHRHALFPPHATDQECALSRWRGITAVVSRVTR</sequence>
<reference evidence="1 2" key="1">
    <citation type="submission" date="2019-05" db="EMBL/GenBank/DDBJ databases">
        <title>Another draft genome of Portunus trituberculatus and its Hox gene families provides insights of decapod evolution.</title>
        <authorList>
            <person name="Jeong J.-H."/>
            <person name="Song I."/>
            <person name="Kim S."/>
            <person name="Choi T."/>
            <person name="Kim D."/>
            <person name="Ryu S."/>
            <person name="Kim W."/>
        </authorList>
    </citation>
    <scope>NUCLEOTIDE SEQUENCE [LARGE SCALE GENOMIC DNA]</scope>
    <source>
        <tissue evidence="1">Muscle</tissue>
    </source>
</reference>
<accession>A0A5B7DQC2</accession>
<evidence type="ECO:0000313" key="1">
    <source>
        <dbReference type="EMBL" id="MPC23307.1"/>
    </source>
</evidence>
<evidence type="ECO:0000313" key="2">
    <source>
        <dbReference type="Proteomes" id="UP000324222"/>
    </source>
</evidence>
<name>A0A5B7DQC2_PORTR</name>
<organism evidence="1 2">
    <name type="scientific">Portunus trituberculatus</name>
    <name type="common">Swimming crab</name>
    <name type="synonym">Neptunus trituberculatus</name>
    <dbReference type="NCBI Taxonomy" id="210409"/>
    <lineage>
        <taxon>Eukaryota</taxon>
        <taxon>Metazoa</taxon>
        <taxon>Ecdysozoa</taxon>
        <taxon>Arthropoda</taxon>
        <taxon>Crustacea</taxon>
        <taxon>Multicrustacea</taxon>
        <taxon>Malacostraca</taxon>
        <taxon>Eumalacostraca</taxon>
        <taxon>Eucarida</taxon>
        <taxon>Decapoda</taxon>
        <taxon>Pleocyemata</taxon>
        <taxon>Brachyura</taxon>
        <taxon>Eubrachyura</taxon>
        <taxon>Portunoidea</taxon>
        <taxon>Portunidae</taxon>
        <taxon>Portuninae</taxon>
        <taxon>Portunus</taxon>
    </lineage>
</organism>
<keyword evidence="2" id="KW-1185">Reference proteome</keyword>
<gene>
    <name evidence="1" type="ORF">E2C01_016352</name>
</gene>
<dbReference type="AlphaFoldDB" id="A0A5B7DQC2"/>